<dbReference type="Pfam" id="PF03203">
    <property type="entry name" value="MerC"/>
    <property type="match status" value="1"/>
</dbReference>
<evidence type="ECO:0000256" key="1">
    <source>
        <dbReference type="SAM" id="Phobius"/>
    </source>
</evidence>
<dbReference type="GO" id="GO:0016020">
    <property type="term" value="C:membrane"/>
    <property type="evidence" value="ECO:0007669"/>
    <property type="project" value="InterPro"/>
</dbReference>
<dbReference type="RefSeq" id="WP_079730085.1">
    <property type="nucleotide sequence ID" value="NZ_FVZE01000002.1"/>
</dbReference>
<gene>
    <name evidence="2" type="ORF">SAMN06295987_102413</name>
</gene>
<keyword evidence="1" id="KW-0812">Transmembrane</keyword>
<sequence length="143" mass="14965">MSVQNRSCAAGKRRTDIVEGAAVSASLLCLVHCLALPVLLLLLPGALGLFVQSPAFHFAAMGMVGPAALAAFWLGYRRHGARWPVLLGLAGVASLALALMPGMGHGGEVSLTVTGSLLLIVGHAMNWRLRTGAPCQRLRHQAH</sequence>
<name>A0A1U6HHQ7_9SPHN</name>
<organism evidence="2 3">
    <name type="scientific">Novosphingobium mathurense</name>
    <dbReference type="NCBI Taxonomy" id="428990"/>
    <lineage>
        <taxon>Bacteria</taxon>
        <taxon>Pseudomonadati</taxon>
        <taxon>Pseudomonadota</taxon>
        <taxon>Alphaproteobacteria</taxon>
        <taxon>Sphingomonadales</taxon>
        <taxon>Sphingomonadaceae</taxon>
        <taxon>Novosphingobium</taxon>
    </lineage>
</organism>
<dbReference type="STRING" id="428990.SAMN06295987_102413"/>
<feature type="transmembrane region" description="Helical" evidence="1">
    <location>
        <begin position="21"/>
        <end position="43"/>
    </location>
</feature>
<feature type="transmembrane region" description="Helical" evidence="1">
    <location>
        <begin position="109"/>
        <end position="129"/>
    </location>
</feature>
<accession>A0A1U6HHQ7</accession>
<proteinExistence type="predicted"/>
<protein>
    <submittedName>
        <fullName evidence="2">MerC mercury resistance protein</fullName>
    </submittedName>
</protein>
<feature type="transmembrane region" description="Helical" evidence="1">
    <location>
        <begin position="55"/>
        <end position="76"/>
    </location>
</feature>
<feature type="transmembrane region" description="Helical" evidence="1">
    <location>
        <begin position="83"/>
        <end position="103"/>
    </location>
</feature>
<dbReference type="Proteomes" id="UP000190989">
    <property type="component" value="Unassembled WGS sequence"/>
</dbReference>
<dbReference type="AlphaFoldDB" id="A0A1U6HHQ7"/>
<evidence type="ECO:0000313" key="2">
    <source>
        <dbReference type="EMBL" id="SLJ95181.1"/>
    </source>
</evidence>
<dbReference type="EMBL" id="FVZE01000002">
    <property type="protein sequence ID" value="SLJ95181.1"/>
    <property type="molecule type" value="Genomic_DNA"/>
</dbReference>
<dbReference type="InterPro" id="IPR004891">
    <property type="entry name" value="Mercury-R_MerC"/>
</dbReference>
<keyword evidence="1" id="KW-1133">Transmembrane helix</keyword>
<reference evidence="3" key="1">
    <citation type="submission" date="2017-02" db="EMBL/GenBank/DDBJ databases">
        <authorList>
            <person name="Varghese N."/>
            <person name="Submissions S."/>
        </authorList>
    </citation>
    <scope>NUCLEOTIDE SEQUENCE [LARGE SCALE GENOMIC DNA]</scope>
    <source>
        <strain evidence="3">SM117</strain>
    </source>
</reference>
<keyword evidence="1" id="KW-0472">Membrane</keyword>
<dbReference type="GO" id="GO:0015097">
    <property type="term" value="F:mercury ion transmembrane transporter activity"/>
    <property type="evidence" value="ECO:0007669"/>
    <property type="project" value="InterPro"/>
</dbReference>
<keyword evidence="3" id="KW-1185">Reference proteome</keyword>
<evidence type="ECO:0000313" key="3">
    <source>
        <dbReference type="Proteomes" id="UP000190989"/>
    </source>
</evidence>